<dbReference type="GO" id="GO:0008168">
    <property type="term" value="F:methyltransferase activity"/>
    <property type="evidence" value="ECO:0007669"/>
    <property type="project" value="UniProtKB-KW"/>
</dbReference>
<dbReference type="PATRIC" id="fig|1079.8.peg.703"/>
<accession>A0A182CYJ3</accession>
<name>A0A182CYJ3_BLAVI</name>
<dbReference type="GO" id="GO:0032259">
    <property type="term" value="P:methylation"/>
    <property type="evidence" value="ECO:0007669"/>
    <property type="project" value="UniProtKB-KW"/>
</dbReference>
<dbReference type="InterPro" id="IPR029063">
    <property type="entry name" value="SAM-dependent_MTases_sf"/>
</dbReference>
<dbReference type="EMBL" id="AP014854">
    <property type="protein sequence ID" value="BAR98280.1"/>
    <property type="molecule type" value="Genomic_DNA"/>
</dbReference>
<proteinExistence type="predicted"/>
<dbReference type="Gene3D" id="3.40.50.150">
    <property type="entry name" value="Vaccinia Virus protein VP39"/>
    <property type="match status" value="1"/>
</dbReference>
<gene>
    <name evidence="1" type="ORF">BV133_687</name>
</gene>
<evidence type="ECO:0000313" key="1">
    <source>
        <dbReference type="EMBL" id="BAR98280.1"/>
    </source>
</evidence>
<dbReference type="AlphaFoldDB" id="A0A182CYJ3"/>
<keyword evidence="1" id="KW-0808">Transferase</keyword>
<protein>
    <submittedName>
        <fullName evidence="1">SAM-dependent methyltransferase</fullName>
    </submittedName>
</protein>
<keyword evidence="1" id="KW-0489">Methyltransferase</keyword>
<organism evidence="1">
    <name type="scientific">Blastochloris viridis</name>
    <name type="common">Rhodopseudomonas viridis</name>
    <dbReference type="NCBI Taxonomy" id="1079"/>
    <lineage>
        <taxon>Bacteria</taxon>
        <taxon>Pseudomonadati</taxon>
        <taxon>Pseudomonadota</taxon>
        <taxon>Alphaproteobacteria</taxon>
        <taxon>Hyphomicrobiales</taxon>
        <taxon>Blastochloridaceae</taxon>
        <taxon>Blastochloris</taxon>
    </lineage>
</organism>
<sequence>MDFDFCRERHEDLRTFSDQQLKTHYEQYGRREGRLVSLAASRAGLISLVRTIAPALEIGPFDRPILPRETAKFFDVQPSEELRKRAAPLDDRDPDGVPHIDYVSPTGDLSIVDDRFRLVVSSHAIEHQPDLVGHLRHVARILDADGCYALLIPDCRYCFDHFLPPSNVGAVIDAHLEGRRVHRLASVIEHHALTTHNDSLRHWHGDHAQEGRGDVQRIRNAIAEWQAAAGGYIDVHAWQFTPQSFREITATLHALGLTGLRPLRVYETPHGSNEFCAVLVKD</sequence>
<dbReference type="SUPFAM" id="SSF53335">
    <property type="entry name" value="S-adenosyl-L-methionine-dependent methyltransferases"/>
    <property type="match status" value="1"/>
</dbReference>
<reference evidence="1" key="1">
    <citation type="journal article" date="2015" name="Genome Announc.">
        <title>Complete Genome Sequence of the Bacteriochlorophyll b-Producing Photosynthetic Bacterium Blastochloris viridis.</title>
        <authorList>
            <person name="Tsukatani Y."/>
            <person name="Hirose Y."/>
            <person name="Harada J."/>
            <person name="Misawa N."/>
            <person name="Mori K."/>
            <person name="Inoue K."/>
            <person name="Tamiaki H."/>
        </authorList>
    </citation>
    <scope>NUCLEOTIDE SEQUENCE [LARGE SCALE GENOMIC DNA]</scope>
    <source>
        <strain evidence="1">DSM 133</strain>
    </source>
</reference>